<evidence type="ECO:0000313" key="3">
    <source>
        <dbReference type="Proteomes" id="UP000019484"/>
    </source>
</evidence>
<dbReference type="RefSeq" id="XP_007724674.1">
    <property type="nucleotide sequence ID" value="XM_007726484.1"/>
</dbReference>
<protein>
    <submittedName>
        <fullName evidence="2">Uncharacterized protein</fullName>
    </submittedName>
</protein>
<feature type="region of interest" description="Disordered" evidence="1">
    <location>
        <begin position="155"/>
        <end position="254"/>
    </location>
</feature>
<dbReference type="EMBL" id="AMWN01000004">
    <property type="protein sequence ID" value="EXJ88668.1"/>
    <property type="molecule type" value="Genomic_DNA"/>
</dbReference>
<comment type="caution">
    <text evidence="2">The sequence shown here is derived from an EMBL/GenBank/DDBJ whole genome shotgun (WGS) entry which is preliminary data.</text>
</comment>
<accession>W9Y805</accession>
<feature type="compositionally biased region" description="Basic and acidic residues" evidence="1">
    <location>
        <begin position="236"/>
        <end position="251"/>
    </location>
</feature>
<organism evidence="2 3">
    <name type="scientific">Capronia coronata CBS 617.96</name>
    <dbReference type="NCBI Taxonomy" id="1182541"/>
    <lineage>
        <taxon>Eukaryota</taxon>
        <taxon>Fungi</taxon>
        <taxon>Dikarya</taxon>
        <taxon>Ascomycota</taxon>
        <taxon>Pezizomycotina</taxon>
        <taxon>Eurotiomycetes</taxon>
        <taxon>Chaetothyriomycetidae</taxon>
        <taxon>Chaetothyriales</taxon>
        <taxon>Herpotrichiellaceae</taxon>
        <taxon>Capronia</taxon>
    </lineage>
</organism>
<feature type="region of interest" description="Disordered" evidence="1">
    <location>
        <begin position="1"/>
        <end position="122"/>
    </location>
</feature>
<feature type="compositionally biased region" description="Basic and acidic residues" evidence="1">
    <location>
        <begin position="168"/>
        <end position="200"/>
    </location>
</feature>
<dbReference type="GeneID" id="19160473"/>
<proteinExistence type="predicted"/>
<reference evidence="2 3" key="1">
    <citation type="submission" date="2013-03" db="EMBL/GenBank/DDBJ databases">
        <title>The Genome Sequence of Capronia coronata CBS 617.96.</title>
        <authorList>
            <consortium name="The Broad Institute Genomics Platform"/>
            <person name="Cuomo C."/>
            <person name="de Hoog S."/>
            <person name="Gorbushina A."/>
            <person name="Walker B."/>
            <person name="Young S.K."/>
            <person name="Zeng Q."/>
            <person name="Gargeya S."/>
            <person name="Fitzgerald M."/>
            <person name="Haas B."/>
            <person name="Abouelleil A."/>
            <person name="Allen A.W."/>
            <person name="Alvarado L."/>
            <person name="Arachchi H.M."/>
            <person name="Berlin A.M."/>
            <person name="Chapman S.B."/>
            <person name="Gainer-Dewar J."/>
            <person name="Goldberg J."/>
            <person name="Griggs A."/>
            <person name="Gujja S."/>
            <person name="Hansen M."/>
            <person name="Howarth C."/>
            <person name="Imamovic A."/>
            <person name="Ireland A."/>
            <person name="Larimer J."/>
            <person name="McCowan C."/>
            <person name="Murphy C."/>
            <person name="Pearson M."/>
            <person name="Poon T.W."/>
            <person name="Priest M."/>
            <person name="Roberts A."/>
            <person name="Saif S."/>
            <person name="Shea T."/>
            <person name="Sisk P."/>
            <person name="Sykes S."/>
            <person name="Wortman J."/>
            <person name="Nusbaum C."/>
            <person name="Birren B."/>
        </authorList>
    </citation>
    <scope>NUCLEOTIDE SEQUENCE [LARGE SCALE GENOMIC DNA]</scope>
    <source>
        <strain evidence="2 3">CBS 617.96</strain>
    </source>
</reference>
<feature type="compositionally biased region" description="Low complexity" evidence="1">
    <location>
        <begin position="202"/>
        <end position="228"/>
    </location>
</feature>
<gene>
    <name evidence="2" type="ORF">A1O1_05599</name>
</gene>
<feature type="compositionally biased region" description="Basic and acidic residues" evidence="1">
    <location>
        <begin position="464"/>
        <end position="481"/>
    </location>
</feature>
<feature type="region of interest" description="Disordered" evidence="1">
    <location>
        <begin position="270"/>
        <end position="481"/>
    </location>
</feature>
<dbReference type="HOGENOM" id="CLU_486583_0_0_1"/>
<name>W9Y805_9EURO</name>
<dbReference type="eggNOG" id="ENOG502T5EI">
    <property type="taxonomic scope" value="Eukaryota"/>
</dbReference>
<dbReference type="OrthoDB" id="4154172at2759"/>
<keyword evidence="3" id="KW-1185">Reference proteome</keyword>
<dbReference type="Proteomes" id="UP000019484">
    <property type="component" value="Unassembled WGS sequence"/>
</dbReference>
<dbReference type="AlphaFoldDB" id="W9Y805"/>
<evidence type="ECO:0000256" key="1">
    <source>
        <dbReference type="SAM" id="MobiDB-lite"/>
    </source>
</evidence>
<sequence>MAELGHMLDNAIDDQSMMPGIVSAELSDEATSGPYPPKRSEMSQMLRNQSHSRSHKSRRSTESAVPRSSEDSARVNYAELPLPLPQLISKPTTHENAPGDKQDANVLSTEVRPKLSHESQSSRNLLEFRQHPSIHPDQKLSPVKQRAAMFESLVVKPSQHQQECQHFPPERDDAQGESLSRKDTKKVARIKFGDTIEERPATPLIPLTLPTMVSTQQTSSGSSSVMTTEPPPSEHTVSEDDKLTENAEHNRKPSMTWPFKWSIFNKAPTVRLQDSEPAPVEDAVKDEQHTGVKPSTVKSIVQDLLQAANQKDNAEKHRRHSEMERLSRRQSRPPPLVKESELSEDKVDLEDLKPANVPPLQLPIQEETEGLGPVTKTKDTFAEPRTPLQRAMTEKQVLSPPDRLETLNESSSSPRKADPSTPVRGRSRKSTHRLSVGEHRGVEQRFNLSQGSSRSRSRSGRAGVKVEVEVRDSPEREARSKGEKIVIIRANVEAVESDG</sequence>
<evidence type="ECO:0000313" key="2">
    <source>
        <dbReference type="EMBL" id="EXJ88668.1"/>
    </source>
</evidence>
<feature type="compositionally biased region" description="Basic and acidic residues" evidence="1">
    <location>
        <begin position="338"/>
        <end position="353"/>
    </location>
</feature>